<reference evidence="5" key="2">
    <citation type="journal article" date="2016" name="Genome Announc.">
        <title>Genome sequence of Ustilaginoidea virens IPU010, a rice pathogenic fungus causing false smut.</title>
        <authorList>
            <person name="Kumagai T."/>
            <person name="Ishii T."/>
            <person name="Terai G."/>
            <person name="Umemura M."/>
            <person name="Machida M."/>
            <person name="Asai K."/>
        </authorList>
    </citation>
    <scope>NUCLEOTIDE SEQUENCE [LARGE SCALE GENOMIC DNA]</scope>
    <source>
        <strain evidence="5">IPU010</strain>
    </source>
</reference>
<sequence length="615" mass="66989">MPRPKRAKRAPPSTELKTMEPVADGSDQQGANRGRSRTTRSMRARLRSDQQGRAAPKPAGQSRKASSGRAENSRGNSPTQSRNASAERAGSRQAKSTAQSRDASVGRSEKRRANSTGGPDDPRRSPELNIATPSMRRDTTGLDLADDDVFGNLGDSFADGDIPEAPPSAAPSAASSSATPSHVERRPRSRQSSFVGRSDPPIRPSSRGGNPPGVSSSFNIGVFRRRAREPSILGTARRARSRTGSVAASVNSSRAGSVVWDSELESEAEFAPELESTPLNNRRPSRPSRQPVERLESPPELRRRSLRKRKSRDELEYDKDGPEKMTRVESTGGLDMNSDSELSELSSPSPPPPLPPPPAVSRFPARAVTPMNMDEITAPPASSDSEADHGNLGPDIRSLAKRRRRLSTTTPLRNDGNFSDVSSPPSLTHSPDLVATRGRSANRKHRQSPKITTADLTNLLPKRRCKRTRDELDLDSEGHDETDEGDEPSYRDARPGRRKGNSRPSSRAGQLGANGVLKARQTVVPVRRSARAAGKTYRHRREDKENEENGSEGEGEGDNSRFQPLPDDTFDTASMAADVQNADELKKATKKFREVDQWELSFEEVAEPPSPQGAR</sequence>
<dbReference type="EMBL" id="CP072755">
    <property type="protein sequence ID" value="QUC19417.1"/>
    <property type="molecule type" value="Genomic_DNA"/>
</dbReference>
<evidence type="ECO:0000256" key="1">
    <source>
        <dbReference type="SAM" id="MobiDB-lite"/>
    </source>
</evidence>
<feature type="compositionally biased region" description="Polar residues" evidence="1">
    <location>
        <begin position="63"/>
        <end position="84"/>
    </location>
</feature>
<dbReference type="Proteomes" id="UP000054053">
    <property type="component" value="Unassembled WGS sequence"/>
</dbReference>
<dbReference type="STRING" id="1159556.A0A063C4K8"/>
<evidence type="ECO:0000313" key="5">
    <source>
        <dbReference type="Proteomes" id="UP000054053"/>
    </source>
</evidence>
<feature type="compositionally biased region" description="Polar residues" evidence="1">
    <location>
        <begin position="93"/>
        <end position="102"/>
    </location>
</feature>
<name>A0A063C4K8_USTVR</name>
<accession>A0A063C4K8</accession>
<feature type="compositionally biased region" description="Polar residues" evidence="1">
    <location>
        <begin position="416"/>
        <end position="429"/>
    </location>
</feature>
<dbReference type="KEGG" id="uvi:66064436"/>
<dbReference type="AlphaFoldDB" id="A0A063C4K8"/>
<evidence type="ECO:0000313" key="2">
    <source>
        <dbReference type="EMBL" id="GAO13243.1"/>
    </source>
</evidence>
<dbReference type="RefSeq" id="XP_042997090.1">
    <property type="nucleotide sequence ID" value="XM_043141156.1"/>
</dbReference>
<feature type="compositionally biased region" description="Basic and acidic residues" evidence="1">
    <location>
        <begin position="291"/>
        <end position="303"/>
    </location>
</feature>
<gene>
    <name evidence="3" type="ORF">UV8b_03658</name>
    <name evidence="2" type="ORF">UVI_02025900</name>
</gene>
<dbReference type="GeneID" id="66064436"/>
<dbReference type="OrthoDB" id="5423493at2759"/>
<evidence type="ECO:0000313" key="3">
    <source>
        <dbReference type="EMBL" id="QUC19417.1"/>
    </source>
</evidence>
<protein>
    <submittedName>
        <fullName evidence="2">Uncharacterized protein</fullName>
    </submittedName>
</protein>
<feature type="compositionally biased region" description="Acidic residues" evidence="1">
    <location>
        <begin position="545"/>
        <end position="557"/>
    </location>
</feature>
<feature type="compositionally biased region" description="Basic and acidic residues" evidence="1">
    <location>
        <begin position="311"/>
        <end position="327"/>
    </location>
</feature>
<feature type="compositionally biased region" description="Polar residues" evidence="1">
    <location>
        <begin position="242"/>
        <end position="255"/>
    </location>
</feature>
<feature type="compositionally biased region" description="Low complexity" evidence="1">
    <location>
        <begin position="170"/>
        <end position="181"/>
    </location>
</feature>
<reference evidence="3" key="3">
    <citation type="submission" date="2020-03" db="EMBL/GenBank/DDBJ databases">
        <title>A mixture of massive structural variations and highly conserved coding sequences in Ustilaginoidea virens genome.</title>
        <authorList>
            <person name="Zhang K."/>
            <person name="Zhao Z."/>
            <person name="Zhang Z."/>
            <person name="Li Y."/>
            <person name="Hsiang T."/>
            <person name="Sun W."/>
        </authorList>
    </citation>
    <scope>NUCLEOTIDE SEQUENCE</scope>
    <source>
        <strain evidence="3">UV-8b</strain>
    </source>
</reference>
<organism evidence="2 5">
    <name type="scientific">Ustilaginoidea virens</name>
    <name type="common">Rice false smut fungus</name>
    <name type="synonym">Villosiclava virens</name>
    <dbReference type="NCBI Taxonomy" id="1159556"/>
    <lineage>
        <taxon>Eukaryota</taxon>
        <taxon>Fungi</taxon>
        <taxon>Dikarya</taxon>
        <taxon>Ascomycota</taxon>
        <taxon>Pezizomycotina</taxon>
        <taxon>Sordariomycetes</taxon>
        <taxon>Hypocreomycetidae</taxon>
        <taxon>Hypocreales</taxon>
        <taxon>Clavicipitaceae</taxon>
        <taxon>Ustilaginoidea</taxon>
    </lineage>
</organism>
<feature type="compositionally biased region" description="Acidic residues" evidence="1">
    <location>
        <begin position="262"/>
        <end position="272"/>
    </location>
</feature>
<feature type="compositionally biased region" description="Pro residues" evidence="1">
    <location>
        <begin position="348"/>
        <end position="359"/>
    </location>
</feature>
<reference evidence="2" key="1">
    <citation type="journal article" date="2016" name="Genome Announc.">
        <title>Genome Sequence of Ustilaginoidea virens IPU010, a Rice Pathogenic Fungus Causing False Smut.</title>
        <authorList>
            <person name="Kumagai T."/>
            <person name="Ishii T."/>
            <person name="Terai G."/>
            <person name="Umemura M."/>
            <person name="Machida M."/>
            <person name="Asai K."/>
        </authorList>
    </citation>
    <scope>NUCLEOTIDE SEQUENCE [LARGE SCALE GENOMIC DNA]</scope>
    <source>
        <strain evidence="2">IPU010</strain>
    </source>
</reference>
<feature type="region of interest" description="Disordered" evidence="1">
    <location>
        <begin position="1"/>
        <end position="573"/>
    </location>
</feature>
<evidence type="ECO:0000313" key="4">
    <source>
        <dbReference type="Proteomes" id="UP000027002"/>
    </source>
</evidence>
<dbReference type="EMBL" id="BBTG02000010">
    <property type="protein sequence ID" value="GAO13243.1"/>
    <property type="molecule type" value="Genomic_DNA"/>
</dbReference>
<feature type="compositionally biased region" description="Basic and acidic residues" evidence="1">
    <location>
        <begin position="468"/>
        <end position="479"/>
    </location>
</feature>
<keyword evidence="4" id="KW-1185">Reference proteome</keyword>
<dbReference type="Proteomes" id="UP000027002">
    <property type="component" value="Chromosome 3"/>
</dbReference>
<feature type="compositionally biased region" description="Basic residues" evidence="1">
    <location>
        <begin position="34"/>
        <end position="45"/>
    </location>
</feature>
<proteinExistence type="predicted"/>
<dbReference type="HOGENOM" id="CLU_022039_0_0_1"/>